<dbReference type="InterPro" id="IPR036291">
    <property type="entry name" value="NAD(P)-bd_dom_sf"/>
</dbReference>
<evidence type="ECO:0000313" key="2">
    <source>
        <dbReference type="EMBL" id="QDE37907.1"/>
    </source>
</evidence>
<dbReference type="PROSITE" id="PS00061">
    <property type="entry name" value="ADH_SHORT"/>
    <property type="match status" value="1"/>
</dbReference>
<dbReference type="NCBIfam" id="NF005095">
    <property type="entry name" value="PRK06523.1"/>
    <property type="match status" value="1"/>
</dbReference>
<dbReference type="InterPro" id="IPR002347">
    <property type="entry name" value="SDR_fam"/>
</dbReference>
<evidence type="ECO:0000256" key="1">
    <source>
        <dbReference type="ARBA" id="ARBA00006484"/>
    </source>
</evidence>
<comment type="similarity">
    <text evidence="1">Belongs to the short-chain dehydrogenases/reductases (SDR) family.</text>
</comment>
<dbReference type="KEGG" id="lpy:FIV34_01165"/>
<dbReference type="PANTHER" id="PTHR42879">
    <property type="entry name" value="3-OXOACYL-(ACYL-CARRIER-PROTEIN) REDUCTASE"/>
    <property type="match status" value="1"/>
</dbReference>
<dbReference type="SUPFAM" id="SSF51735">
    <property type="entry name" value="NAD(P)-binding Rossmann-fold domains"/>
    <property type="match status" value="1"/>
</dbReference>
<dbReference type="Gene3D" id="3.40.50.720">
    <property type="entry name" value="NAD(P)-binding Rossmann-like Domain"/>
    <property type="match status" value="1"/>
</dbReference>
<dbReference type="Proteomes" id="UP000316093">
    <property type="component" value="Chromosome"/>
</dbReference>
<dbReference type="RefSeq" id="WP_139978860.1">
    <property type="nucleotide sequence ID" value="NZ_CP041046.1"/>
</dbReference>
<name>A0A4Y5YYH5_9GAMM</name>
<sequence>MNAPFQIDPTEFHGKRVLVTGGTKGIGEAIVRRMVAAGATVATTARGPDGAPDGVALFIQADLATTAGREKVITEVMQAWGGVDILVSNVGGSSAPNGGFAALTPEEWQHALDANLLAAVAMDRGFLPGMVERGHGAILHITSIQRKLPLWESTLAYAAAKAALATYSKGLSREVGPKGVRVNTVAPGFIETTAAANMISSIAQHSGTSEDDARQMLMQSLGGIAIGRPGTPDEVAELVAFVMSDRARSIHGAEYVIDGGTIQTV</sequence>
<dbReference type="PANTHER" id="PTHR42879:SF6">
    <property type="entry name" value="NADPH-DEPENDENT REDUCTASE BACG"/>
    <property type="match status" value="1"/>
</dbReference>
<dbReference type="Pfam" id="PF13561">
    <property type="entry name" value="adh_short_C2"/>
    <property type="match status" value="1"/>
</dbReference>
<dbReference type="PRINTS" id="PR00081">
    <property type="entry name" value="GDHRDH"/>
</dbReference>
<dbReference type="InterPro" id="IPR050259">
    <property type="entry name" value="SDR"/>
</dbReference>
<dbReference type="OrthoDB" id="8959163at2"/>
<dbReference type="FunFam" id="3.40.50.720:FF:000084">
    <property type="entry name" value="Short-chain dehydrogenase reductase"/>
    <property type="match status" value="1"/>
</dbReference>
<gene>
    <name evidence="2" type="ORF">FIV34_01165</name>
</gene>
<dbReference type="InterPro" id="IPR020904">
    <property type="entry name" value="Sc_DH/Rdtase_CS"/>
</dbReference>
<dbReference type="EMBL" id="CP041046">
    <property type="protein sequence ID" value="QDE37907.1"/>
    <property type="molecule type" value="Genomic_DNA"/>
</dbReference>
<evidence type="ECO:0000313" key="3">
    <source>
        <dbReference type="Proteomes" id="UP000316093"/>
    </source>
</evidence>
<keyword evidence="3" id="KW-1185">Reference proteome</keyword>
<organism evidence="2 3">
    <name type="scientific">Luteibacter pinisoli</name>
    <dbReference type="NCBI Taxonomy" id="2589080"/>
    <lineage>
        <taxon>Bacteria</taxon>
        <taxon>Pseudomonadati</taxon>
        <taxon>Pseudomonadota</taxon>
        <taxon>Gammaproteobacteria</taxon>
        <taxon>Lysobacterales</taxon>
        <taxon>Rhodanobacteraceae</taxon>
        <taxon>Luteibacter</taxon>
    </lineage>
</organism>
<reference evidence="2 3" key="1">
    <citation type="submission" date="2019-06" db="EMBL/GenBank/DDBJ databases">
        <title>A complete genome sequence for Luteibacter pinisoli MAH-14.</title>
        <authorList>
            <person name="Baltrus D.A."/>
        </authorList>
    </citation>
    <scope>NUCLEOTIDE SEQUENCE [LARGE SCALE GENOMIC DNA]</scope>
    <source>
        <strain evidence="2 3">MAH-14</strain>
    </source>
</reference>
<protein>
    <submittedName>
        <fullName evidence="2">SDR family oxidoreductase</fullName>
    </submittedName>
</protein>
<proteinExistence type="inferred from homology"/>
<dbReference type="PRINTS" id="PR00080">
    <property type="entry name" value="SDRFAMILY"/>
</dbReference>
<dbReference type="AlphaFoldDB" id="A0A4Y5YYH5"/>
<dbReference type="GO" id="GO:0032787">
    <property type="term" value="P:monocarboxylic acid metabolic process"/>
    <property type="evidence" value="ECO:0007669"/>
    <property type="project" value="UniProtKB-ARBA"/>
</dbReference>
<accession>A0A4Y5YYH5</accession>